<dbReference type="GO" id="GO:0003700">
    <property type="term" value="F:DNA-binding transcription factor activity"/>
    <property type="evidence" value="ECO:0007669"/>
    <property type="project" value="InterPro"/>
</dbReference>
<dbReference type="EMBL" id="VLJV01000001">
    <property type="protein sequence ID" value="TWH22295.1"/>
    <property type="molecule type" value="Genomic_DNA"/>
</dbReference>
<comment type="caution">
    <text evidence="2">The sequence shown here is derived from an EMBL/GenBank/DDBJ whole genome shotgun (WGS) entry which is preliminary data.</text>
</comment>
<dbReference type="Gene3D" id="1.10.10.10">
    <property type="entry name" value="Winged helix-like DNA-binding domain superfamily/Winged helix DNA-binding domain"/>
    <property type="match status" value="1"/>
</dbReference>
<dbReference type="SMART" id="SM00347">
    <property type="entry name" value="HTH_MARR"/>
    <property type="match status" value="1"/>
</dbReference>
<proteinExistence type="predicted"/>
<accession>A0A660CMG9</accession>
<dbReference type="RefSeq" id="WP_030532808.1">
    <property type="nucleotide sequence ID" value="NZ_JOIJ01000010.1"/>
</dbReference>
<reference evidence="2 3" key="1">
    <citation type="submission" date="2019-07" db="EMBL/GenBank/DDBJ databases">
        <title>R&amp;d 2014.</title>
        <authorList>
            <person name="Klenk H.-P."/>
        </authorList>
    </citation>
    <scope>NUCLEOTIDE SEQUENCE [LARGE SCALE GENOMIC DNA]</scope>
    <source>
        <strain evidence="2 3">DSM 43194</strain>
    </source>
</reference>
<keyword evidence="2" id="KW-0238">DNA-binding</keyword>
<organism evidence="2 3">
    <name type="scientific">Prauserella rugosa</name>
    <dbReference type="NCBI Taxonomy" id="43354"/>
    <lineage>
        <taxon>Bacteria</taxon>
        <taxon>Bacillati</taxon>
        <taxon>Actinomycetota</taxon>
        <taxon>Actinomycetes</taxon>
        <taxon>Pseudonocardiales</taxon>
        <taxon>Pseudonocardiaceae</taxon>
        <taxon>Prauserella</taxon>
    </lineage>
</organism>
<dbReference type="OrthoDB" id="4947868at2"/>
<evidence type="ECO:0000313" key="2">
    <source>
        <dbReference type="EMBL" id="TWH22295.1"/>
    </source>
</evidence>
<dbReference type="InterPro" id="IPR036388">
    <property type="entry name" value="WH-like_DNA-bd_sf"/>
</dbReference>
<keyword evidence="3" id="KW-1185">Reference proteome</keyword>
<evidence type="ECO:0000313" key="3">
    <source>
        <dbReference type="Proteomes" id="UP000317303"/>
    </source>
</evidence>
<dbReference type="InterPro" id="IPR036390">
    <property type="entry name" value="WH_DNA-bd_sf"/>
</dbReference>
<protein>
    <submittedName>
        <fullName evidence="2">DNA-binding MarR family transcriptional regulator</fullName>
    </submittedName>
</protein>
<dbReference type="Pfam" id="PF12802">
    <property type="entry name" value="MarR_2"/>
    <property type="match status" value="1"/>
</dbReference>
<dbReference type="SUPFAM" id="SSF46785">
    <property type="entry name" value="Winged helix' DNA-binding domain"/>
    <property type="match status" value="1"/>
</dbReference>
<sequence length="151" mass="16522">MTAASEVSGDGDLATVLRDLAWTVHRLVPDVAGLEPLPNSELAVVKEVLAEPGIAVTELGRRVGMLQSNTSAAVRALVRRGLVTRERCDTDRRVTRLMPTSKCLEARELIRSVWSGTVRDAMAHLEPEQVEAIANARTALRELDKVLRETT</sequence>
<dbReference type="InterPro" id="IPR000835">
    <property type="entry name" value="HTH_MarR-typ"/>
</dbReference>
<dbReference type="PANTHER" id="PTHR33164:SF43">
    <property type="entry name" value="HTH-TYPE TRANSCRIPTIONAL REPRESSOR YETL"/>
    <property type="match status" value="1"/>
</dbReference>
<dbReference type="Proteomes" id="UP000317303">
    <property type="component" value="Unassembled WGS sequence"/>
</dbReference>
<dbReference type="PROSITE" id="PS50995">
    <property type="entry name" value="HTH_MARR_2"/>
    <property type="match status" value="1"/>
</dbReference>
<dbReference type="GO" id="GO:0006950">
    <property type="term" value="P:response to stress"/>
    <property type="evidence" value="ECO:0007669"/>
    <property type="project" value="TreeGrafter"/>
</dbReference>
<dbReference type="GO" id="GO:0003677">
    <property type="term" value="F:DNA binding"/>
    <property type="evidence" value="ECO:0007669"/>
    <property type="project" value="UniProtKB-KW"/>
</dbReference>
<gene>
    <name evidence="2" type="ORF">JD82_04172</name>
</gene>
<dbReference type="PANTHER" id="PTHR33164">
    <property type="entry name" value="TRANSCRIPTIONAL REGULATOR, MARR FAMILY"/>
    <property type="match status" value="1"/>
</dbReference>
<feature type="domain" description="HTH marR-type" evidence="1">
    <location>
        <begin position="10"/>
        <end position="142"/>
    </location>
</feature>
<name>A0A660CMG9_9PSEU</name>
<dbReference type="InterPro" id="IPR039422">
    <property type="entry name" value="MarR/SlyA-like"/>
</dbReference>
<dbReference type="AlphaFoldDB" id="A0A660CMG9"/>
<evidence type="ECO:0000259" key="1">
    <source>
        <dbReference type="PROSITE" id="PS50995"/>
    </source>
</evidence>